<protein>
    <recommendedName>
        <fullName evidence="4">3-oxoacyl-[acyl-carrier-protein] reductase</fullName>
    </recommendedName>
</protein>
<dbReference type="PRINTS" id="PR00080">
    <property type="entry name" value="SDRFAMILY"/>
</dbReference>
<dbReference type="GO" id="GO:0006633">
    <property type="term" value="P:fatty acid biosynthetic process"/>
    <property type="evidence" value="ECO:0007669"/>
    <property type="project" value="TreeGrafter"/>
</dbReference>
<keyword evidence="2" id="KW-0560">Oxidoreductase</keyword>
<sequence>FDVVEEDLKTASEELSAKGVKVEAFKVDVTRYEDVDKAVDEVVDKLGRIDVLVNNAGITRDNLLLAMSDEEWDPVIAVNLKGTFNMIRAAGRRMLRQRSGSIINIASVSGVAGNAGQANYSASKAGVIGLTKTAAREFCKRNIRVNAVAPGFIATKMTDVLPDAVKEAARNNTPLNRFGQPADVAGAVLYFASDVSAFVTGQVLNVDGGMVM</sequence>
<dbReference type="CDD" id="cd05333">
    <property type="entry name" value="BKR_SDR_c"/>
    <property type="match status" value="1"/>
</dbReference>
<feature type="non-terminal residue" evidence="3">
    <location>
        <position position="1"/>
    </location>
</feature>
<dbReference type="GO" id="GO:0048038">
    <property type="term" value="F:quinone binding"/>
    <property type="evidence" value="ECO:0007669"/>
    <property type="project" value="TreeGrafter"/>
</dbReference>
<dbReference type="NCBIfam" id="NF009466">
    <property type="entry name" value="PRK12826.1-2"/>
    <property type="match status" value="1"/>
</dbReference>
<dbReference type="InterPro" id="IPR002347">
    <property type="entry name" value="SDR_fam"/>
</dbReference>
<dbReference type="SUPFAM" id="SSF51735">
    <property type="entry name" value="NAD(P)-binding Rossmann-fold domains"/>
    <property type="match status" value="1"/>
</dbReference>
<evidence type="ECO:0000256" key="2">
    <source>
        <dbReference type="ARBA" id="ARBA00023002"/>
    </source>
</evidence>
<reference evidence="3" key="1">
    <citation type="journal article" date="2014" name="Front. Microbiol.">
        <title>High frequency of phylogenetically diverse reductive dehalogenase-homologous genes in deep subseafloor sedimentary metagenomes.</title>
        <authorList>
            <person name="Kawai M."/>
            <person name="Futagami T."/>
            <person name="Toyoda A."/>
            <person name="Takaki Y."/>
            <person name="Nishi S."/>
            <person name="Hori S."/>
            <person name="Arai W."/>
            <person name="Tsubouchi T."/>
            <person name="Morono Y."/>
            <person name="Uchiyama I."/>
            <person name="Ito T."/>
            <person name="Fujiyama A."/>
            <person name="Inagaki F."/>
            <person name="Takami H."/>
        </authorList>
    </citation>
    <scope>NUCLEOTIDE SEQUENCE</scope>
    <source>
        <strain evidence="3">Expedition CK06-06</strain>
    </source>
</reference>
<dbReference type="PANTHER" id="PTHR42760:SF133">
    <property type="entry name" value="3-OXOACYL-[ACYL-CARRIER-PROTEIN] REDUCTASE"/>
    <property type="match status" value="1"/>
</dbReference>
<dbReference type="EMBL" id="BARW01019150">
    <property type="protein sequence ID" value="GAI91967.1"/>
    <property type="molecule type" value="Genomic_DNA"/>
</dbReference>
<evidence type="ECO:0000313" key="3">
    <source>
        <dbReference type="EMBL" id="GAI91967.1"/>
    </source>
</evidence>
<dbReference type="Pfam" id="PF13561">
    <property type="entry name" value="adh_short_C2"/>
    <property type="match status" value="1"/>
</dbReference>
<dbReference type="PRINTS" id="PR00081">
    <property type="entry name" value="GDHRDH"/>
</dbReference>
<dbReference type="GO" id="GO:0016616">
    <property type="term" value="F:oxidoreductase activity, acting on the CH-OH group of donors, NAD or NADP as acceptor"/>
    <property type="evidence" value="ECO:0007669"/>
    <property type="project" value="TreeGrafter"/>
</dbReference>
<comment type="similarity">
    <text evidence="1">Belongs to the short-chain dehydrogenases/reductases (SDR) family.</text>
</comment>
<name>X1SG55_9ZZZZ</name>
<gene>
    <name evidence="3" type="ORF">S12H4_32633</name>
</gene>
<dbReference type="InterPro" id="IPR020904">
    <property type="entry name" value="Sc_DH/Rdtase_CS"/>
</dbReference>
<dbReference type="PANTHER" id="PTHR42760">
    <property type="entry name" value="SHORT-CHAIN DEHYDROGENASES/REDUCTASES FAMILY MEMBER"/>
    <property type="match status" value="1"/>
</dbReference>
<evidence type="ECO:0000256" key="1">
    <source>
        <dbReference type="ARBA" id="ARBA00006484"/>
    </source>
</evidence>
<dbReference type="PROSITE" id="PS00061">
    <property type="entry name" value="ADH_SHORT"/>
    <property type="match status" value="1"/>
</dbReference>
<dbReference type="Gene3D" id="3.40.50.720">
    <property type="entry name" value="NAD(P)-binding Rossmann-like Domain"/>
    <property type="match status" value="1"/>
</dbReference>
<comment type="caution">
    <text evidence="3">The sequence shown here is derived from an EMBL/GenBank/DDBJ whole genome shotgun (WGS) entry which is preliminary data.</text>
</comment>
<accession>X1SG55</accession>
<proteinExistence type="inferred from homology"/>
<dbReference type="FunFam" id="3.40.50.720:FF:000173">
    <property type="entry name" value="3-oxoacyl-[acyl-carrier protein] reductase"/>
    <property type="match status" value="1"/>
</dbReference>
<dbReference type="InterPro" id="IPR036291">
    <property type="entry name" value="NAD(P)-bd_dom_sf"/>
</dbReference>
<evidence type="ECO:0008006" key="4">
    <source>
        <dbReference type="Google" id="ProtNLM"/>
    </source>
</evidence>
<dbReference type="AlphaFoldDB" id="X1SG55"/>
<organism evidence="3">
    <name type="scientific">marine sediment metagenome</name>
    <dbReference type="NCBI Taxonomy" id="412755"/>
    <lineage>
        <taxon>unclassified sequences</taxon>
        <taxon>metagenomes</taxon>
        <taxon>ecological metagenomes</taxon>
    </lineage>
</organism>